<sequence>MDTALKLSIITVNLNNANGLHKTIDSVINQTYTNFEHIIIDGYSTDDSVKVIKKYEALYKNKQRHLYWISEPDKGIYNGMNKGIKVAKGEYCLFLNSGDWLLNSDILKLVLKDNAIEDILYGDIMLENGDYTYPDSLSFYDFYTASIGHPASFIKTDLLFKLGLYNERFKIVSDWEFFLKALFINRCSYRHIRLFTTFFAPGGFSTQKKMTDLHKKERTQVLNEYFYWLIKDYSFFSHSIEELNYYKNSRLIQLFRKIQASKIYKLLRASK</sequence>
<evidence type="ECO:0000259" key="1">
    <source>
        <dbReference type="Pfam" id="PF00535"/>
    </source>
</evidence>
<dbReference type="PANTHER" id="PTHR22916:SF67">
    <property type="entry name" value="COLANIC ACID BIOSYNTHESIS GLYCOSYL TRANSFERASE WCAE-RELATED"/>
    <property type="match status" value="1"/>
</dbReference>
<dbReference type="Pfam" id="PF00535">
    <property type="entry name" value="Glycos_transf_2"/>
    <property type="match status" value="1"/>
</dbReference>
<dbReference type="InterPro" id="IPR029044">
    <property type="entry name" value="Nucleotide-diphossugar_trans"/>
</dbReference>
<keyword evidence="2" id="KW-0808">Transferase</keyword>
<gene>
    <name evidence="2" type="ORF">DDZ16_19170</name>
</gene>
<evidence type="ECO:0000313" key="3">
    <source>
        <dbReference type="Proteomes" id="UP000244956"/>
    </source>
</evidence>
<organism evidence="2 3">
    <name type="scientific">Marinilabilia rubra</name>
    <dbReference type="NCBI Taxonomy" id="2162893"/>
    <lineage>
        <taxon>Bacteria</taxon>
        <taxon>Pseudomonadati</taxon>
        <taxon>Bacteroidota</taxon>
        <taxon>Bacteroidia</taxon>
        <taxon>Marinilabiliales</taxon>
        <taxon>Marinilabiliaceae</taxon>
        <taxon>Marinilabilia</taxon>
    </lineage>
</organism>
<dbReference type="EMBL" id="QEWP01000026">
    <property type="protein sequence ID" value="PWD97758.1"/>
    <property type="molecule type" value="Genomic_DNA"/>
</dbReference>
<dbReference type="Proteomes" id="UP000244956">
    <property type="component" value="Unassembled WGS sequence"/>
</dbReference>
<dbReference type="GO" id="GO:0016758">
    <property type="term" value="F:hexosyltransferase activity"/>
    <property type="evidence" value="ECO:0007669"/>
    <property type="project" value="UniProtKB-ARBA"/>
</dbReference>
<feature type="domain" description="Glycosyltransferase 2-like" evidence="1">
    <location>
        <begin position="8"/>
        <end position="131"/>
    </location>
</feature>
<dbReference type="Gene3D" id="3.90.550.10">
    <property type="entry name" value="Spore Coat Polysaccharide Biosynthesis Protein SpsA, Chain A"/>
    <property type="match status" value="1"/>
</dbReference>
<proteinExistence type="predicted"/>
<dbReference type="CDD" id="cd06433">
    <property type="entry name" value="GT_2_WfgS_like"/>
    <property type="match status" value="1"/>
</dbReference>
<accession>A0A2U2B3X0</accession>
<name>A0A2U2B3X0_9BACT</name>
<comment type="caution">
    <text evidence="2">The sequence shown here is derived from an EMBL/GenBank/DDBJ whole genome shotgun (WGS) entry which is preliminary data.</text>
</comment>
<protein>
    <submittedName>
        <fullName evidence="2">Glycosyltransferase</fullName>
    </submittedName>
</protein>
<reference evidence="2 3" key="1">
    <citation type="submission" date="2018-05" db="EMBL/GenBank/DDBJ databases">
        <title>Marinilabilia rubrum sp. nov., isolated from saltern sediment.</title>
        <authorList>
            <person name="Zhang R."/>
        </authorList>
    </citation>
    <scope>NUCLEOTIDE SEQUENCE [LARGE SCALE GENOMIC DNA]</scope>
    <source>
        <strain evidence="2 3">WTE16</strain>
    </source>
</reference>
<dbReference type="RefSeq" id="WP_109266095.1">
    <property type="nucleotide sequence ID" value="NZ_QEWP01000026.1"/>
</dbReference>
<dbReference type="OrthoDB" id="9788101at2"/>
<evidence type="ECO:0000313" key="2">
    <source>
        <dbReference type="EMBL" id="PWD97758.1"/>
    </source>
</evidence>
<dbReference type="SUPFAM" id="SSF53448">
    <property type="entry name" value="Nucleotide-diphospho-sugar transferases"/>
    <property type="match status" value="1"/>
</dbReference>
<dbReference type="AlphaFoldDB" id="A0A2U2B3X0"/>
<dbReference type="PANTHER" id="PTHR22916">
    <property type="entry name" value="GLYCOSYLTRANSFERASE"/>
    <property type="match status" value="1"/>
</dbReference>
<keyword evidence="3" id="KW-1185">Reference proteome</keyword>
<dbReference type="InterPro" id="IPR001173">
    <property type="entry name" value="Glyco_trans_2-like"/>
</dbReference>